<protein>
    <submittedName>
        <fullName evidence="2">GNAT family N-acetyltransferase</fullName>
        <ecNumber evidence="2">2.3.1.-</ecNumber>
    </submittedName>
</protein>
<evidence type="ECO:0000259" key="1">
    <source>
        <dbReference type="PROSITE" id="PS51186"/>
    </source>
</evidence>
<proteinExistence type="predicted"/>
<evidence type="ECO:0000313" key="3">
    <source>
        <dbReference type="Proteomes" id="UP001595190"/>
    </source>
</evidence>
<keyword evidence="2" id="KW-0808">Transferase</keyword>
<dbReference type="Proteomes" id="UP001595190">
    <property type="component" value="Unassembled WGS sequence"/>
</dbReference>
<dbReference type="RefSeq" id="WP_394308611.1">
    <property type="nucleotide sequence ID" value="NZ_JBHGPK010000001.1"/>
</dbReference>
<reference evidence="2 3" key="1">
    <citation type="submission" date="2024-09" db="EMBL/GenBank/DDBJ databases">
        <title>Description of Labrys sedimenti sp. nov., isolated from a diclofenac-degrading enrichment culture, and genome-based reclassification of Labrys portucalensis as a later heterotypic synonym of Labrys neptuniae.</title>
        <authorList>
            <person name="Tancsics A."/>
            <person name="Csepanyi A."/>
        </authorList>
    </citation>
    <scope>NUCLEOTIDE SEQUENCE [LARGE SCALE GENOMIC DNA]</scope>
    <source>
        <strain evidence="2 3">LMG 23412</strain>
    </source>
</reference>
<name>A0ABV6Z953_9HYPH</name>
<evidence type="ECO:0000313" key="2">
    <source>
        <dbReference type="EMBL" id="MFC2248708.1"/>
    </source>
</evidence>
<dbReference type="InterPro" id="IPR016181">
    <property type="entry name" value="Acyl_CoA_acyltransferase"/>
</dbReference>
<dbReference type="Gene3D" id="3.40.630.30">
    <property type="match status" value="1"/>
</dbReference>
<feature type="domain" description="N-acetyltransferase" evidence="1">
    <location>
        <begin position="1"/>
        <end position="161"/>
    </location>
</feature>
<dbReference type="GO" id="GO:0016746">
    <property type="term" value="F:acyltransferase activity"/>
    <property type="evidence" value="ECO:0007669"/>
    <property type="project" value="UniProtKB-KW"/>
</dbReference>
<organism evidence="2 3">
    <name type="scientific">Labrys neptuniae</name>
    <dbReference type="NCBI Taxonomy" id="376174"/>
    <lineage>
        <taxon>Bacteria</taxon>
        <taxon>Pseudomonadati</taxon>
        <taxon>Pseudomonadota</taxon>
        <taxon>Alphaproteobacteria</taxon>
        <taxon>Hyphomicrobiales</taxon>
        <taxon>Xanthobacteraceae</taxon>
        <taxon>Labrys</taxon>
    </lineage>
</organism>
<gene>
    <name evidence="2" type="ORF">ACETRX_03700</name>
</gene>
<dbReference type="PROSITE" id="PS51186">
    <property type="entry name" value="GNAT"/>
    <property type="match status" value="1"/>
</dbReference>
<dbReference type="SUPFAM" id="SSF55729">
    <property type="entry name" value="Acyl-CoA N-acyltransferases (Nat)"/>
    <property type="match status" value="1"/>
</dbReference>
<dbReference type="InterPro" id="IPR000182">
    <property type="entry name" value="GNAT_dom"/>
</dbReference>
<dbReference type="Pfam" id="PF00583">
    <property type="entry name" value="Acetyltransf_1"/>
    <property type="match status" value="1"/>
</dbReference>
<accession>A0ABV6Z953</accession>
<dbReference type="EC" id="2.3.1.-" evidence="2"/>
<keyword evidence="2" id="KW-0012">Acyltransferase</keyword>
<sequence length="366" mass="40761">MALLVGKPELFGVSDEQIREFYKASWGRPTILAEAQFYSWQFLEPPTAQGRSDDLLVAFDDNAGVIAGVTGVVPRPFNLAGKASQGAELTTWVVADDYRSTGVGALMMNELTKKYDALVAMGVTKFSLPVFLRSGFRIQRAIPRYLRPYNLQAVSEIGAVDPLARKLQQKWTPTAGRANYQVDEDVAAADQIWNRFSQTHHGFARDAEHLAWRYLNHPVFTYRVFTITTGEAQAVVALRIEDAVPGIRILHVVDLFGDDDAIAAAFDFVDDFSVGNDIDIADFFCSSTKVGKHPLAKGWFSALDDQSLRFPHLFHPVTMRDPPTTTLVYWSKENFAEMCDFSGFYVTKSDADFDRPVAKPKDAISA</sequence>
<dbReference type="CDD" id="cd04301">
    <property type="entry name" value="NAT_SF"/>
    <property type="match status" value="1"/>
</dbReference>
<comment type="caution">
    <text evidence="2">The sequence shown here is derived from an EMBL/GenBank/DDBJ whole genome shotgun (WGS) entry which is preliminary data.</text>
</comment>
<dbReference type="EMBL" id="JBHGPK010000001">
    <property type="protein sequence ID" value="MFC2248708.1"/>
    <property type="molecule type" value="Genomic_DNA"/>
</dbReference>